<dbReference type="AlphaFoldDB" id="A0A1S3CVW2"/>
<reference evidence="2" key="1">
    <citation type="submission" date="2025-08" db="UniProtKB">
        <authorList>
            <consortium name="RefSeq"/>
        </authorList>
    </citation>
    <scope>IDENTIFICATION</scope>
</reference>
<sequence>MGLAHLQRPRVVGALVSTTSTAGPATPVTRQVVVLSHPLLSRLSLVLQRVAHSGAPWSAEVTVRATTIFNSPGVWQRVAVSLVTRLQDFLRLPLDLEWALPLHLLLLPCPLVCHL</sequence>
<accession>A0A1S3CVW2</accession>
<evidence type="ECO:0000313" key="1">
    <source>
        <dbReference type="Proteomes" id="UP000079169"/>
    </source>
</evidence>
<keyword evidence="1" id="KW-1185">Reference proteome</keyword>
<organism evidence="1 2">
    <name type="scientific">Diaphorina citri</name>
    <name type="common">Asian citrus psyllid</name>
    <dbReference type="NCBI Taxonomy" id="121845"/>
    <lineage>
        <taxon>Eukaryota</taxon>
        <taxon>Metazoa</taxon>
        <taxon>Ecdysozoa</taxon>
        <taxon>Arthropoda</taxon>
        <taxon>Hexapoda</taxon>
        <taxon>Insecta</taxon>
        <taxon>Pterygota</taxon>
        <taxon>Neoptera</taxon>
        <taxon>Paraneoptera</taxon>
        <taxon>Hemiptera</taxon>
        <taxon>Sternorrhyncha</taxon>
        <taxon>Psylloidea</taxon>
        <taxon>Psyllidae</taxon>
        <taxon>Diaphorininae</taxon>
        <taxon>Diaphorina</taxon>
    </lineage>
</organism>
<dbReference type="GeneID" id="103506292"/>
<protein>
    <submittedName>
        <fullName evidence="2">Uncharacterized protein LOC103506292</fullName>
    </submittedName>
</protein>
<evidence type="ECO:0000313" key="2">
    <source>
        <dbReference type="RefSeq" id="XP_008468898.1"/>
    </source>
</evidence>
<dbReference type="Proteomes" id="UP000079169">
    <property type="component" value="Unplaced"/>
</dbReference>
<dbReference type="RefSeq" id="XP_008468898.1">
    <property type="nucleotide sequence ID" value="XM_008470676.2"/>
</dbReference>
<dbReference type="PaxDb" id="121845-A0A1S3CVW2"/>
<dbReference type="KEGG" id="dci:103506292"/>
<proteinExistence type="predicted"/>
<gene>
    <name evidence="2" type="primary">LOC103506292</name>
</gene>
<name>A0A1S3CVW2_DIACI</name>